<dbReference type="GO" id="GO:0019216">
    <property type="term" value="P:regulation of lipid metabolic process"/>
    <property type="evidence" value="ECO:0007669"/>
    <property type="project" value="TreeGrafter"/>
</dbReference>
<comment type="caution">
    <text evidence="4">The sequence shown here is derived from an EMBL/GenBank/DDBJ whole genome shotgun (WGS) entry which is preliminary data.</text>
</comment>
<evidence type="ECO:0000313" key="5">
    <source>
        <dbReference type="Proteomes" id="UP001360560"/>
    </source>
</evidence>
<dbReference type="GeneID" id="90075810"/>
<evidence type="ECO:0000256" key="2">
    <source>
        <dbReference type="ARBA" id="ARBA00023054"/>
    </source>
</evidence>
<keyword evidence="3" id="KW-0472">Membrane</keyword>
<evidence type="ECO:0000313" key="4">
    <source>
        <dbReference type="EMBL" id="GMM37835.1"/>
    </source>
</evidence>
<evidence type="ECO:0000256" key="3">
    <source>
        <dbReference type="SAM" id="Phobius"/>
    </source>
</evidence>
<dbReference type="PANTHER" id="PTHR12499">
    <property type="entry name" value="OPTIC ATROPHY 3 PROTEIN OPA3"/>
    <property type="match status" value="1"/>
</dbReference>
<organism evidence="4 5">
    <name type="scientific">Saccharomycopsis crataegensis</name>
    <dbReference type="NCBI Taxonomy" id="43959"/>
    <lineage>
        <taxon>Eukaryota</taxon>
        <taxon>Fungi</taxon>
        <taxon>Dikarya</taxon>
        <taxon>Ascomycota</taxon>
        <taxon>Saccharomycotina</taxon>
        <taxon>Saccharomycetes</taxon>
        <taxon>Saccharomycopsidaceae</taxon>
        <taxon>Saccharomycopsis</taxon>
    </lineage>
</organism>
<evidence type="ECO:0000256" key="1">
    <source>
        <dbReference type="ARBA" id="ARBA00007584"/>
    </source>
</evidence>
<protein>
    <recommendedName>
        <fullName evidence="6">OPA3-like protein</fullName>
    </recommendedName>
</protein>
<dbReference type="Proteomes" id="UP001360560">
    <property type="component" value="Unassembled WGS sequence"/>
</dbReference>
<evidence type="ECO:0008006" key="6">
    <source>
        <dbReference type="Google" id="ProtNLM"/>
    </source>
</evidence>
<dbReference type="EMBL" id="BTFZ01000012">
    <property type="protein sequence ID" value="GMM37835.1"/>
    <property type="molecule type" value="Genomic_DNA"/>
</dbReference>
<dbReference type="PANTHER" id="PTHR12499:SF0">
    <property type="entry name" value="OPTIC ATROPHY 3 PROTEIN"/>
    <property type="match status" value="1"/>
</dbReference>
<dbReference type="Pfam" id="PF07047">
    <property type="entry name" value="OPA3"/>
    <property type="match status" value="1"/>
</dbReference>
<keyword evidence="3" id="KW-1133">Transmembrane helix</keyword>
<dbReference type="AlphaFoldDB" id="A0AAV5QUH0"/>
<accession>A0AAV5QUH0</accession>
<comment type="similarity">
    <text evidence="1">Belongs to the OPA3 family.</text>
</comment>
<dbReference type="RefSeq" id="XP_064854831.1">
    <property type="nucleotide sequence ID" value="XM_064998759.1"/>
</dbReference>
<dbReference type="InterPro" id="IPR010754">
    <property type="entry name" value="OPA3-like"/>
</dbReference>
<keyword evidence="2" id="KW-0175">Coiled coil</keyword>
<reference evidence="4 5" key="1">
    <citation type="journal article" date="2023" name="Elife">
        <title>Identification of key yeast species and microbe-microbe interactions impacting larval growth of Drosophila in the wild.</title>
        <authorList>
            <person name="Mure A."/>
            <person name="Sugiura Y."/>
            <person name="Maeda R."/>
            <person name="Honda K."/>
            <person name="Sakurai N."/>
            <person name="Takahashi Y."/>
            <person name="Watada M."/>
            <person name="Katoh T."/>
            <person name="Gotoh A."/>
            <person name="Gotoh Y."/>
            <person name="Taniguchi I."/>
            <person name="Nakamura K."/>
            <person name="Hayashi T."/>
            <person name="Katayama T."/>
            <person name="Uemura T."/>
            <person name="Hattori Y."/>
        </authorList>
    </citation>
    <scope>NUCLEOTIDE SEQUENCE [LARGE SCALE GENOMIC DNA]</scope>
    <source>
        <strain evidence="4 5">SC-9</strain>
    </source>
</reference>
<dbReference type="GO" id="GO:0005739">
    <property type="term" value="C:mitochondrion"/>
    <property type="evidence" value="ECO:0007669"/>
    <property type="project" value="TreeGrafter"/>
</dbReference>
<sequence>MSGIAGKLVAVAMRQMAKPISLTIKSQVMQHPRFRKSCIFIAQKLHTWDIKLRMSLLGQTETKVRPLNDRKAIEDGATFLAESFVFGVAGSIILYEAYKTRKKQNERTEMIEDDIKVLQDEIEYIKRKMNDLGVKLDDYMAPKELRPKVLKTVTSKEEEDTPKSIKIKQKNSLINEIETLEKKYKDIKK</sequence>
<proteinExistence type="inferred from homology"/>
<feature type="transmembrane region" description="Helical" evidence="3">
    <location>
        <begin position="77"/>
        <end position="98"/>
    </location>
</feature>
<keyword evidence="5" id="KW-1185">Reference proteome</keyword>
<keyword evidence="3" id="KW-0812">Transmembrane</keyword>
<name>A0AAV5QUH0_9ASCO</name>
<gene>
    <name evidence="4" type="ORF">DASC09_051600</name>
</gene>